<evidence type="ECO:0008006" key="3">
    <source>
        <dbReference type="Google" id="ProtNLM"/>
    </source>
</evidence>
<name>A0AB39QP15_9ACTN</name>
<evidence type="ECO:0000313" key="2">
    <source>
        <dbReference type="EMBL" id="XDQ45165.1"/>
    </source>
</evidence>
<accession>A0AB39QP15</accession>
<dbReference type="AlphaFoldDB" id="A0AB39QP15"/>
<sequence>MPLPGPAQETEPVRRRERGLRRVGATTRLTAVAATGAALLLGTGYAHALPGISALASRAVEHSTRDQPQPSTGAPVPTTQPAQTTTGAS</sequence>
<organism evidence="2">
    <name type="scientific">Streptomyces sp. R39</name>
    <dbReference type="NCBI Taxonomy" id="3238631"/>
    <lineage>
        <taxon>Bacteria</taxon>
        <taxon>Bacillati</taxon>
        <taxon>Actinomycetota</taxon>
        <taxon>Actinomycetes</taxon>
        <taxon>Kitasatosporales</taxon>
        <taxon>Streptomycetaceae</taxon>
        <taxon>Streptomyces</taxon>
    </lineage>
</organism>
<evidence type="ECO:0000256" key="1">
    <source>
        <dbReference type="SAM" id="MobiDB-lite"/>
    </source>
</evidence>
<feature type="compositionally biased region" description="Low complexity" evidence="1">
    <location>
        <begin position="72"/>
        <end position="89"/>
    </location>
</feature>
<feature type="region of interest" description="Disordered" evidence="1">
    <location>
        <begin position="1"/>
        <end position="22"/>
    </location>
</feature>
<proteinExistence type="predicted"/>
<protein>
    <recommendedName>
        <fullName evidence="3">CAP domain-containing protein</fullName>
    </recommendedName>
</protein>
<reference evidence="2" key="1">
    <citation type="submission" date="2024-07" db="EMBL/GenBank/DDBJ databases">
        <authorList>
            <person name="Yu S.T."/>
        </authorList>
    </citation>
    <scope>NUCLEOTIDE SEQUENCE</scope>
    <source>
        <strain evidence="2">R39</strain>
    </source>
</reference>
<dbReference type="RefSeq" id="WP_369223890.1">
    <property type="nucleotide sequence ID" value="NZ_CP163441.1"/>
</dbReference>
<dbReference type="EMBL" id="CP163441">
    <property type="protein sequence ID" value="XDQ45165.1"/>
    <property type="molecule type" value="Genomic_DNA"/>
</dbReference>
<feature type="region of interest" description="Disordered" evidence="1">
    <location>
        <begin position="59"/>
        <end position="89"/>
    </location>
</feature>
<gene>
    <name evidence="2" type="ORF">AB5J52_24530</name>
</gene>